<dbReference type="PROSITE" id="PS50294">
    <property type="entry name" value="WD_REPEATS_REGION"/>
    <property type="match status" value="10"/>
</dbReference>
<dbReference type="PROSITE" id="PS50837">
    <property type="entry name" value="NACHT"/>
    <property type="match status" value="1"/>
</dbReference>
<gene>
    <name evidence="5" type="ORF">HOO65_060167</name>
</gene>
<feature type="repeat" description="WD" evidence="3">
    <location>
        <begin position="1184"/>
        <end position="1225"/>
    </location>
</feature>
<dbReference type="InterPro" id="IPR027417">
    <property type="entry name" value="P-loop_NTPase"/>
</dbReference>
<dbReference type="InterPro" id="IPR001680">
    <property type="entry name" value="WD40_rpt"/>
</dbReference>
<dbReference type="Gene3D" id="3.40.50.300">
    <property type="entry name" value="P-loop containing nucleotide triphosphate hydrolases"/>
    <property type="match status" value="1"/>
</dbReference>
<feature type="repeat" description="WD" evidence="3">
    <location>
        <begin position="1226"/>
        <end position="1267"/>
    </location>
</feature>
<evidence type="ECO:0000313" key="5">
    <source>
        <dbReference type="EMBL" id="KAL2886337.1"/>
    </source>
</evidence>
<proteinExistence type="predicted"/>
<keyword evidence="2" id="KW-0677">Repeat</keyword>
<dbReference type="PANTHER" id="PTHR44019:SF8">
    <property type="entry name" value="POC1 CENTRIOLAR PROTEIN HOMOLOG"/>
    <property type="match status" value="1"/>
</dbReference>
<sequence length="1401" mass="155703">MSFFNKIKRYFSKRKAPVPRPGQATSPAAPSYVAVKLEPEQVPSLLDATTPPSPPKPEPVALSTLQERIWGNAYKDSRSKEPKLVEAFEKIILSKSHLSVKPTDRIEGKVTAELNVTSSQMREVAEQGIEKTKKQAALVQDVDDGLRAVQAVMGIMDRALRVAPEAAVIWATVCLGIEALKNPITEAVENQKGIHLLLEENKGHTTTVVLRDTLEKNITQLFEKLLLYQIRSICLYHRSPAATFVRDMFLIDDWAGQLNDIKATENTVLHDMEQYNTQEIQTQIRDLNNTASDLQVSLENIHVAIQNQAQQQEKRHHDKEDNKCLRDLYTTDPRTDKKNIQYKKGGLLRDSYKWILEHKDFRKFKNEAESRILWIKGDAGKGKTMLLCGIIDELELDPLTSPYYFFCQATGGHRLSSATSVLRGLIYHLADCNPQLTKHVRKKYDSVGKKLFENESAWFEVRAIATEMLKDPSLKNAILVVDALDECTVERQHLLDFITESSATKWIVSSRNWPDIEESLNDAKQKVKIHLEINQDSVSAAVDTYIKFKVDQLAQKRKYDDETKAAVLYHLQSNAHGTFLWVALVCQELSNEKTRKRHTLTKLTSFPPGLDALYKQMLQQISESEDAQLCKDVIAKVLVVYRPISLEELHVLVEGLTGVGMEEVEEVIKSCGSFLTLNDNAVSFIHQSAKDYFLGQALDQVLPSDIAQQHEMIFVRSLDLLCKTLQRDIYHLKAQGSLIDEVSPPDPDPLAAIRYSCTFWVDHLHDSPVDVRASENDQILAFFKTKYLQWLEALSLLRSVYTGVRAIGKLESCLQQNASKHLQEIVKDAYRFLLLNARGIEIAPLQVYNSALIFSPSNSLIRQVFSHEEPGWIKIKTRVEENWDACLQTLEGHHRGVLSVVFSNDGQRLASASHDKTVKIWDATSGACVQTLEGHEHYVTSVVFSNDGQRLASGSCDKTVKIWDATSGACVQTLEGHEHYVTSVVFSNDGQRLASGSWDKTVKIWDASSGACVQTLEGHHREVLSVVFSNDGQRLASGSCDNTVKIWDATSGACVQTLKGHSRIVTSVVFSNDGQRLASGSEDNTAKIWDATSGACVQTLEGHHRGVTSVVFSNDGQRLASGSRDNTVKIWDATSGACVQTLKGHDSRVASVVFSNDGQRLASGSWDKTVKIWDATSGAFVQTLEGHRYRVASVVFSNDGQQLASGSEDNTVKIWDATSGACVQTLEGHHREVISVVFSHDGQRLASESCDKTVKIWDAASGACVQTLEGHDNQVTSVVFSNDGQRLASGSRDKTVKIWDATSGACVQTLEGHDSRVTSAVFGNDEQPITSGPLASQASLPDSRSHTYSLSNDHVWILENAQRILWLPPFCRPMSFTIAHTKLGLGTNSGRIIIMKFGSGD</sequence>
<evidence type="ECO:0000256" key="2">
    <source>
        <dbReference type="ARBA" id="ARBA00022737"/>
    </source>
</evidence>
<dbReference type="PROSITE" id="PS00678">
    <property type="entry name" value="WD_REPEATS_1"/>
    <property type="match status" value="9"/>
</dbReference>
<dbReference type="InterPro" id="IPR050505">
    <property type="entry name" value="WDR55/POC1"/>
</dbReference>
<dbReference type="Proteomes" id="UP001610728">
    <property type="component" value="Unassembled WGS sequence"/>
</dbReference>
<feature type="domain" description="NACHT" evidence="4">
    <location>
        <begin position="371"/>
        <end position="700"/>
    </location>
</feature>
<dbReference type="SUPFAM" id="SSF50978">
    <property type="entry name" value="WD40 repeat-like"/>
    <property type="match status" value="2"/>
</dbReference>
<evidence type="ECO:0000256" key="3">
    <source>
        <dbReference type="PROSITE-ProRule" id="PRU00221"/>
    </source>
</evidence>
<dbReference type="GeneID" id="98119563"/>
<feature type="repeat" description="WD" evidence="3">
    <location>
        <begin position="890"/>
        <end position="931"/>
    </location>
</feature>
<comment type="caution">
    <text evidence="5">The sequence shown here is derived from an EMBL/GenBank/DDBJ whole genome shotgun (WGS) entry which is preliminary data.</text>
</comment>
<protein>
    <submittedName>
        <fullName evidence="5">Vegetative incompatibility protein HET-E-1</fullName>
    </submittedName>
</protein>
<dbReference type="InterPro" id="IPR020472">
    <property type="entry name" value="WD40_PAC1"/>
</dbReference>
<dbReference type="SUPFAM" id="SSF52540">
    <property type="entry name" value="P-loop containing nucleoside triphosphate hydrolases"/>
    <property type="match status" value="1"/>
</dbReference>
<dbReference type="InterPro" id="IPR015943">
    <property type="entry name" value="WD40/YVTN_repeat-like_dom_sf"/>
</dbReference>
<feature type="repeat" description="WD" evidence="3">
    <location>
        <begin position="974"/>
        <end position="1015"/>
    </location>
</feature>
<dbReference type="CDD" id="cd00200">
    <property type="entry name" value="WD40"/>
    <property type="match status" value="2"/>
</dbReference>
<organism evidence="5 6">
    <name type="scientific">Ceratocystis lukuohia</name>
    <dbReference type="NCBI Taxonomy" id="2019550"/>
    <lineage>
        <taxon>Eukaryota</taxon>
        <taxon>Fungi</taxon>
        <taxon>Dikarya</taxon>
        <taxon>Ascomycota</taxon>
        <taxon>Pezizomycotina</taxon>
        <taxon>Sordariomycetes</taxon>
        <taxon>Hypocreomycetidae</taxon>
        <taxon>Microascales</taxon>
        <taxon>Ceratocystidaceae</taxon>
        <taxon>Ceratocystis</taxon>
    </lineage>
</organism>
<feature type="repeat" description="WD" evidence="3">
    <location>
        <begin position="1058"/>
        <end position="1099"/>
    </location>
</feature>
<dbReference type="SMART" id="SM00320">
    <property type="entry name" value="WD40"/>
    <property type="match status" value="11"/>
</dbReference>
<feature type="repeat" description="WD" evidence="3">
    <location>
        <begin position="1142"/>
        <end position="1183"/>
    </location>
</feature>
<dbReference type="Pfam" id="PF17100">
    <property type="entry name" value="NACHT_N"/>
    <property type="match status" value="1"/>
</dbReference>
<dbReference type="Pfam" id="PF24883">
    <property type="entry name" value="NPHP3_N"/>
    <property type="match status" value="1"/>
</dbReference>
<dbReference type="RefSeq" id="XP_070857517.1">
    <property type="nucleotide sequence ID" value="XM_071003616.1"/>
</dbReference>
<feature type="repeat" description="WD" evidence="3">
    <location>
        <begin position="1268"/>
        <end position="1309"/>
    </location>
</feature>
<evidence type="ECO:0000259" key="4">
    <source>
        <dbReference type="PROSITE" id="PS50837"/>
    </source>
</evidence>
<dbReference type="InterPro" id="IPR031359">
    <property type="entry name" value="NACHT_N"/>
</dbReference>
<dbReference type="InterPro" id="IPR007111">
    <property type="entry name" value="NACHT_NTPase"/>
</dbReference>
<dbReference type="PANTHER" id="PTHR44019">
    <property type="entry name" value="WD REPEAT-CONTAINING PROTEIN 55"/>
    <property type="match status" value="1"/>
</dbReference>
<feature type="repeat" description="WD" evidence="3">
    <location>
        <begin position="932"/>
        <end position="973"/>
    </location>
</feature>
<keyword evidence="6" id="KW-1185">Reference proteome</keyword>
<dbReference type="InterPro" id="IPR056884">
    <property type="entry name" value="NPHP3-like_N"/>
</dbReference>
<keyword evidence="1 3" id="KW-0853">WD repeat</keyword>
<reference evidence="5 6" key="1">
    <citation type="submission" date="2020-05" db="EMBL/GenBank/DDBJ databases">
        <title>Ceratocystis lukuohia genome.</title>
        <authorList>
            <person name="Harrington T.C."/>
            <person name="Kim K."/>
            <person name="Mayers C.G."/>
        </authorList>
    </citation>
    <scope>NUCLEOTIDE SEQUENCE [LARGE SCALE GENOMIC DNA]</scope>
    <source>
        <strain evidence="5 6">C4212</strain>
    </source>
</reference>
<dbReference type="PROSITE" id="PS50082">
    <property type="entry name" value="WD_REPEATS_2"/>
    <property type="match status" value="10"/>
</dbReference>
<accession>A0ABR4MDK1</accession>
<dbReference type="EMBL" id="JABSNW010000006">
    <property type="protein sequence ID" value="KAL2886337.1"/>
    <property type="molecule type" value="Genomic_DNA"/>
</dbReference>
<dbReference type="InterPro" id="IPR019775">
    <property type="entry name" value="WD40_repeat_CS"/>
</dbReference>
<dbReference type="InterPro" id="IPR036322">
    <property type="entry name" value="WD40_repeat_dom_sf"/>
</dbReference>
<dbReference type="Gene3D" id="2.130.10.10">
    <property type="entry name" value="YVTN repeat-like/Quinoprotein amine dehydrogenase"/>
    <property type="match status" value="5"/>
</dbReference>
<feature type="repeat" description="WD" evidence="3">
    <location>
        <begin position="1016"/>
        <end position="1057"/>
    </location>
</feature>
<name>A0ABR4MDK1_9PEZI</name>
<feature type="repeat" description="WD" evidence="3">
    <location>
        <begin position="1100"/>
        <end position="1141"/>
    </location>
</feature>
<dbReference type="Pfam" id="PF25173">
    <property type="entry name" value="Beta-prop_WDR3_1st"/>
    <property type="match status" value="1"/>
</dbReference>
<evidence type="ECO:0000313" key="6">
    <source>
        <dbReference type="Proteomes" id="UP001610728"/>
    </source>
</evidence>
<evidence type="ECO:0000256" key="1">
    <source>
        <dbReference type="ARBA" id="ARBA00022574"/>
    </source>
</evidence>
<dbReference type="Pfam" id="PF00400">
    <property type="entry name" value="WD40"/>
    <property type="match status" value="6"/>
</dbReference>
<dbReference type="PRINTS" id="PR00320">
    <property type="entry name" value="GPROTEINBRPT"/>
</dbReference>